<dbReference type="HOGENOM" id="CLU_1045929_0_0_1"/>
<dbReference type="EMBL" id="JH795866">
    <property type="protein sequence ID" value="EJU00492.1"/>
    <property type="molecule type" value="Genomic_DNA"/>
</dbReference>
<organism evidence="1 2">
    <name type="scientific">Dacryopinax primogenitus (strain DJM 731)</name>
    <name type="common">Brown rot fungus</name>
    <dbReference type="NCBI Taxonomy" id="1858805"/>
    <lineage>
        <taxon>Eukaryota</taxon>
        <taxon>Fungi</taxon>
        <taxon>Dikarya</taxon>
        <taxon>Basidiomycota</taxon>
        <taxon>Agaricomycotina</taxon>
        <taxon>Dacrymycetes</taxon>
        <taxon>Dacrymycetales</taxon>
        <taxon>Dacrymycetaceae</taxon>
        <taxon>Dacryopinax</taxon>
    </lineage>
</organism>
<dbReference type="AlphaFoldDB" id="M5G3R2"/>
<accession>M5G3R2</accession>
<dbReference type="GeneID" id="63683741"/>
<sequence>MSIFQAGEQVARLALDQHARQAANPESRETINVTKLKNIDRQAVVHGVVLHAAKTGTQLNSSHWRLFLQLVAQDPSLGIQGSASVELNSKARQADGGTVLIITSRTYPFSDVKNTALCRKFYSFDGWLEIWAIWNDVVTYEQTMAETFPYNIPRGNLYGRRRNGLLTYVLSLSPYMIYADVLLLNQHYVKDTSNGTCTPPHTEMLIKNKMCNETNVEGEDAAAAAQAAADPLVVANGELGHFTVAAKPNGFVRILEGGWTLLHLRS</sequence>
<protein>
    <submittedName>
        <fullName evidence="1">Uncharacterized protein</fullName>
    </submittedName>
</protein>
<name>M5G3R2_DACPD</name>
<evidence type="ECO:0000313" key="2">
    <source>
        <dbReference type="Proteomes" id="UP000030653"/>
    </source>
</evidence>
<keyword evidence="2" id="KW-1185">Reference proteome</keyword>
<proteinExistence type="predicted"/>
<dbReference type="RefSeq" id="XP_040627389.1">
    <property type="nucleotide sequence ID" value="XM_040768679.1"/>
</dbReference>
<dbReference type="Proteomes" id="UP000030653">
    <property type="component" value="Unassembled WGS sequence"/>
</dbReference>
<gene>
    <name evidence="1" type="ORF">DACRYDRAFT_108559</name>
</gene>
<evidence type="ECO:0000313" key="1">
    <source>
        <dbReference type="EMBL" id="EJU00492.1"/>
    </source>
</evidence>
<reference evidence="1 2" key="1">
    <citation type="journal article" date="2012" name="Science">
        <title>The Paleozoic origin of enzymatic lignin decomposition reconstructed from 31 fungal genomes.</title>
        <authorList>
            <person name="Floudas D."/>
            <person name="Binder M."/>
            <person name="Riley R."/>
            <person name="Barry K."/>
            <person name="Blanchette R.A."/>
            <person name="Henrissat B."/>
            <person name="Martinez A.T."/>
            <person name="Otillar R."/>
            <person name="Spatafora J.W."/>
            <person name="Yadav J.S."/>
            <person name="Aerts A."/>
            <person name="Benoit I."/>
            <person name="Boyd A."/>
            <person name="Carlson A."/>
            <person name="Copeland A."/>
            <person name="Coutinho P.M."/>
            <person name="de Vries R.P."/>
            <person name="Ferreira P."/>
            <person name="Findley K."/>
            <person name="Foster B."/>
            <person name="Gaskell J."/>
            <person name="Glotzer D."/>
            <person name="Gorecki P."/>
            <person name="Heitman J."/>
            <person name="Hesse C."/>
            <person name="Hori C."/>
            <person name="Igarashi K."/>
            <person name="Jurgens J.A."/>
            <person name="Kallen N."/>
            <person name="Kersten P."/>
            <person name="Kohler A."/>
            <person name="Kuees U."/>
            <person name="Kumar T.K.A."/>
            <person name="Kuo A."/>
            <person name="LaButti K."/>
            <person name="Larrondo L.F."/>
            <person name="Lindquist E."/>
            <person name="Ling A."/>
            <person name="Lombard V."/>
            <person name="Lucas S."/>
            <person name="Lundell T."/>
            <person name="Martin R."/>
            <person name="McLaughlin D.J."/>
            <person name="Morgenstern I."/>
            <person name="Morin E."/>
            <person name="Murat C."/>
            <person name="Nagy L.G."/>
            <person name="Nolan M."/>
            <person name="Ohm R.A."/>
            <person name="Patyshakuliyeva A."/>
            <person name="Rokas A."/>
            <person name="Ruiz-Duenas F.J."/>
            <person name="Sabat G."/>
            <person name="Salamov A."/>
            <person name="Samejima M."/>
            <person name="Schmutz J."/>
            <person name="Slot J.C."/>
            <person name="St John F."/>
            <person name="Stenlid J."/>
            <person name="Sun H."/>
            <person name="Sun S."/>
            <person name="Syed K."/>
            <person name="Tsang A."/>
            <person name="Wiebenga A."/>
            <person name="Young D."/>
            <person name="Pisabarro A."/>
            <person name="Eastwood D.C."/>
            <person name="Martin F."/>
            <person name="Cullen D."/>
            <person name="Grigoriev I.V."/>
            <person name="Hibbett D.S."/>
        </authorList>
    </citation>
    <scope>NUCLEOTIDE SEQUENCE [LARGE SCALE GENOMIC DNA]</scope>
    <source>
        <strain evidence="1 2">DJM-731 SS1</strain>
    </source>
</reference>